<feature type="domain" description="SOSEKI DIX-like" evidence="10">
    <location>
        <begin position="45"/>
        <end position="133"/>
    </location>
</feature>
<keyword evidence="12" id="KW-1185">Reference proteome</keyword>
<comment type="subcellular location">
    <subcellularLocation>
        <location evidence="1">Cell membrane</location>
        <topology evidence="1">Peripheral membrane protein</topology>
        <orientation evidence="1">Cytoplasmic side</orientation>
    </subcellularLocation>
</comment>
<feature type="region of interest" description="Disordered" evidence="9">
    <location>
        <begin position="183"/>
        <end position="217"/>
    </location>
</feature>
<protein>
    <recommendedName>
        <fullName evidence="10">SOSEKI DIX-like domain-containing protein</fullName>
    </recommendedName>
</protein>
<sequence>MSVSSSSRGRITTELQVPKKWTDRETSPERTKVWAEPKPKTARKVSVVYYLSRNGQLEHPHFMEVPLSSPQGLYLKDVINRLNVLRGKAMPTMYSWSSKRSYKNGFVWHDLSENDFIYPTQGQDYILKGSEIVEHSVAAVARVNKSEEESGSPVVITRRRNQSWSSIDLNEYRVYKSESFGDSAGRIGADAATQTEEKRRRRRAAREEEAEEIHEKNDGIDAGMEGERVSHVTCDNNNNHTTELSRDEISPPPSDSSPETLETLETLMKADGRLGLRSTESEKENLTVESCPSGRMRASSVLLQLLSCGAVSFKECGVNAVKDQGFSLVGHYKSRMPRGAGNHVEKETGISMEIPDLNRLRLEDKEYFSGSLIETKKVETPTLKRSSSYNADRYATF</sequence>
<dbReference type="GO" id="GO:0051301">
    <property type="term" value="P:cell division"/>
    <property type="evidence" value="ECO:0007669"/>
    <property type="project" value="UniProtKB-KW"/>
</dbReference>
<dbReference type="GO" id="GO:0051258">
    <property type="term" value="P:protein polymerization"/>
    <property type="evidence" value="ECO:0007669"/>
    <property type="project" value="UniProtKB-ARBA"/>
</dbReference>
<evidence type="ECO:0000313" key="12">
    <source>
        <dbReference type="Proteomes" id="UP001374535"/>
    </source>
</evidence>
<keyword evidence="2" id="KW-0217">Developmental protein</keyword>
<organism evidence="11 12">
    <name type="scientific">Vigna mungo</name>
    <name type="common">Black gram</name>
    <name type="synonym">Phaseolus mungo</name>
    <dbReference type="NCBI Taxonomy" id="3915"/>
    <lineage>
        <taxon>Eukaryota</taxon>
        <taxon>Viridiplantae</taxon>
        <taxon>Streptophyta</taxon>
        <taxon>Embryophyta</taxon>
        <taxon>Tracheophyta</taxon>
        <taxon>Spermatophyta</taxon>
        <taxon>Magnoliopsida</taxon>
        <taxon>eudicotyledons</taxon>
        <taxon>Gunneridae</taxon>
        <taxon>Pentapetalae</taxon>
        <taxon>rosids</taxon>
        <taxon>fabids</taxon>
        <taxon>Fabales</taxon>
        <taxon>Fabaceae</taxon>
        <taxon>Papilionoideae</taxon>
        <taxon>50 kb inversion clade</taxon>
        <taxon>NPAAA clade</taxon>
        <taxon>indigoferoid/millettioid clade</taxon>
        <taxon>Phaseoleae</taxon>
        <taxon>Vigna</taxon>
    </lineage>
</organism>
<gene>
    <name evidence="11" type="ORF">V8G54_025247</name>
</gene>
<feature type="compositionally biased region" description="Polar residues" evidence="9">
    <location>
        <begin position="1"/>
        <end position="15"/>
    </location>
</feature>
<evidence type="ECO:0000256" key="5">
    <source>
        <dbReference type="ARBA" id="ARBA00023136"/>
    </source>
</evidence>
<reference evidence="11 12" key="1">
    <citation type="journal article" date="2023" name="Life. Sci Alliance">
        <title>Evolutionary insights into 3D genome organization and epigenetic landscape of Vigna mungo.</title>
        <authorList>
            <person name="Junaid A."/>
            <person name="Singh B."/>
            <person name="Bhatia S."/>
        </authorList>
    </citation>
    <scope>NUCLEOTIDE SEQUENCE [LARGE SCALE GENOMIC DNA]</scope>
    <source>
        <strain evidence="11">Urdbean</strain>
    </source>
</reference>
<dbReference type="GO" id="GO:0005886">
    <property type="term" value="C:plasma membrane"/>
    <property type="evidence" value="ECO:0007669"/>
    <property type="project" value="UniProtKB-SubCell"/>
</dbReference>
<dbReference type="PANTHER" id="PTHR31083:SF4">
    <property type="entry name" value="PROTEIN SOSEKI 4-RELATED"/>
    <property type="match status" value="1"/>
</dbReference>
<comment type="subunit">
    <text evidence="8">Homodimer. Forms long polymer filaments with other SOKs proteins polymers (e.g. SOK1, SOK2, SOK3 and SOK4) crucial for polar localization and biological activity. Binds to ANGUSTIFOLIA (AN).</text>
</comment>
<dbReference type="AlphaFoldDB" id="A0AAQ3RU66"/>
<dbReference type="InterPro" id="IPR048351">
    <property type="entry name" value="SOK_DIX"/>
</dbReference>
<evidence type="ECO:0000256" key="7">
    <source>
        <dbReference type="ARBA" id="ARBA00024211"/>
    </source>
</evidence>
<dbReference type="Pfam" id="PF06136">
    <property type="entry name" value="SOK"/>
    <property type="match status" value="1"/>
</dbReference>
<dbReference type="InterPro" id="IPR010369">
    <property type="entry name" value="SOK"/>
</dbReference>
<keyword evidence="6" id="KW-0131">Cell cycle</keyword>
<evidence type="ECO:0000256" key="3">
    <source>
        <dbReference type="ARBA" id="ARBA00022475"/>
    </source>
</evidence>
<dbReference type="GO" id="GO:0051302">
    <property type="term" value="P:regulation of cell division"/>
    <property type="evidence" value="ECO:0007669"/>
    <property type="project" value="UniProtKB-ARBA"/>
</dbReference>
<evidence type="ECO:0000256" key="8">
    <source>
        <dbReference type="ARBA" id="ARBA00046534"/>
    </source>
</evidence>
<keyword evidence="3" id="KW-1003">Cell membrane</keyword>
<feature type="compositionally biased region" description="Basic and acidic residues" evidence="9">
    <location>
        <begin position="20"/>
        <end position="29"/>
    </location>
</feature>
<dbReference type="GO" id="GO:2000067">
    <property type="term" value="P:regulation of root morphogenesis"/>
    <property type="evidence" value="ECO:0007669"/>
    <property type="project" value="UniProtKB-ARBA"/>
</dbReference>
<proteinExistence type="inferred from homology"/>
<feature type="compositionally biased region" description="Polar residues" evidence="9">
    <location>
        <begin position="233"/>
        <end position="242"/>
    </location>
</feature>
<accession>A0AAQ3RU66</accession>
<evidence type="ECO:0000256" key="4">
    <source>
        <dbReference type="ARBA" id="ARBA00022618"/>
    </source>
</evidence>
<dbReference type="InterPro" id="IPR021182">
    <property type="entry name" value="SOK_magnoliopsida"/>
</dbReference>
<dbReference type="EMBL" id="CP144694">
    <property type="protein sequence ID" value="WVZ04441.1"/>
    <property type="molecule type" value="Genomic_DNA"/>
</dbReference>
<dbReference type="Proteomes" id="UP001374535">
    <property type="component" value="Chromosome 7"/>
</dbReference>
<name>A0AAQ3RU66_VIGMU</name>
<comment type="similarity">
    <text evidence="7">Belongs to the SOSEKI family.</text>
</comment>
<dbReference type="PANTHER" id="PTHR31083">
    <property type="entry name" value="UPSTREAM OF FLC PROTEIN (DUF966)"/>
    <property type="match status" value="1"/>
</dbReference>
<feature type="region of interest" description="Disordered" evidence="9">
    <location>
        <begin position="1"/>
        <end position="29"/>
    </location>
</feature>
<evidence type="ECO:0000256" key="9">
    <source>
        <dbReference type="SAM" id="MobiDB-lite"/>
    </source>
</evidence>
<feature type="region of interest" description="Disordered" evidence="9">
    <location>
        <begin position="233"/>
        <end position="259"/>
    </location>
</feature>
<evidence type="ECO:0000256" key="2">
    <source>
        <dbReference type="ARBA" id="ARBA00022473"/>
    </source>
</evidence>
<keyword evidence="4" id="KW-0132">Cell division</keyword>
<dbReference type="PIRSF" id="PIRSF031043">
    <property type="entry name" value="UCP031043"/>
    <property type="match status" value="1"/>
</dbReference>
<dbReference type="GO" id="GO:0090708">
    <property type="term" value="P:specification of plant organ axis polarity"/>
    <property type="evidence" value="ECO:0007669"/>
    <property type="project" value="UniProtKB-ARBA"/>
</dbReference>
<evidence type="ECO:0000256" key="6">
    <source>
        <dbReference type="ARBA" id="ARBA00023306"/>
    </source>
</evidence>
<evidence type="ECO:0000313" key="11">
    <source>
        <dbReference type="EMBL" id="WVZ04441.1"/>
    </source>
</evidence>
<evidence type="ECO:0000256" key="1">
    <source>
        <dbReference type="ARBA" id="ARBA00004413"/>
    </source>
</evidence>
<evidence type="ECO:0000259" key="10">
    <source>
        <dbReference type="Pfam" id="PF06136"/>
    </source>
</evidence>
<keyword evidence="5" id="KW-0472">Membrane</keyword>